<dbReference type="Proteomes" id="UP000799777">
    <property type="component" value="Unassembled WGS sequence"/>
</dbReference>
<dbReference type="PANTHER" id="PTHR24148">
    <property type="entry name" value="ANKYRIN REPEAT DOMAIN-CONTAINING PROTEIN 39 HOMOLOG-RELATED"/>
    <property type="match status" value="1"/>
</dbReference>
<dbReference type="EMBL" id="ML978273">
    <property type="protein sequence ID" value="KAF2025135.1"/>
    <property type="molecule type" value="Genomic_DNA"/>
</dbReference>
<dbReference type="OrthoDB" id="2157530at2759"/>
<feature type="non-terminal residue" evidence="2">
    <location>
        <position position="1"/>
    </location>
</feature>
<reference evidence="2" key="1">
    <citation type="journal article" date="2020" name="Stud. Mycol.">
        <title>101 Dothideomycetes genomes: a test case for predicting lifestyles and emergence of pathogens.</title>
        <authorList>
            <person name="Haridas S."/>
            <person name="Albert R."/>
            <person name="Binder M."/>
            <person name="Bloem J."/>
            <person name="Labutti K."/>
            <person name="Salamov A."/>
            <person name="Andreopoulos B."/>
            <person name="Baker S."/>
            <person name="Barry K."/>
            <person name="Bills G."/>
            <person name="Bluhm B."/>
            <person name="Cannon C."/>
            <person name="Castanera R."/>
            <person name="Culley D."/>
            <person name="Daum C."/>
            <person name="Ezra D."/>
            <person name="Gonzalez J."/>
            <person name="Henrissat B."/>
            <person name="Kuo A."/>
            <person name="Liang C."/>
            <person name="Lipzen A."/>
            <person name="Lutzoni F."/>
            <person name="Magnuson J."/>
            <person name="Mondo S."/>
            <person name="Nolan M."/>
            <person name="Ohm R."/>
            <person name="Pangilinan J."/>
            <person name="Park H.-J."/>
            <person name="Ramirez L."/>
            <person name="Alfaro M."/>
            <person name="Sun H."/>
            <person name="Tritt A."/>
            <person name="Yoshinaga Y."/>
            <person name="Zwiers L.-H."/>
            <person name="Turgeon B."/>
            <person name="Goodwin S."/>
            <person name="Spatafora J."/>
            <person name="Crous P."/>
            <person name="Grigoriev I."/>
        </authorList>
    </citation>
    <scope>NUCLEOTIDE SEQUENCE</scope>
    <source>
        <strain evidence="2">CBS 110217</strain>
    </source>
</reference>
<comment type="caution">
    <text evidence="2">The sequence shown here is derived from an EMBL/GenBank/DDBJ whole genome shotgun (WGS) entry which is preliminary data.</text>
</comment>
<keyword evidence="3" id="KW-1185">Reference proteome</keyword>
<feature type="non-terminal residue" evidence="2">
    <location>
        <position position="188"/>
    </location>
</feature>
<evidence type="ECO:0000313" key="2">
    <source>
        <dbReference type="EMBL" id="KAF2025135.1"/>
    </source>
</evidence>
<dbReference type="InterPro" id="IPR052895">
    <property type="entry name" value="HetReg/Transcr_Mod"/>
</dbReference>
<feature type="domain" description="Heterokaryon incompatibility" evidence="1">
    <location>
        <begin position="49"/>
        <end position="187"/>
    </location>
</feature>
<dbReference type="AlphaFoldDB" id="A0A9P4H021"/>
<evidence type="ECO:0000313" key="3">
    <source>
        <dbReference type="Proteomes" id="UP000799777"/>
    </source>
</evidence>
<sequence length="188" mass="21580">QYQPLIDPDGEIRLAMIHPGSFDDPIRISFVQGDSSSFSDNCWIPNPAYETLSHAWGTDEDPSRVIVDMEGDPFVVTTRNLDIALCHIRYTRDLRLIWIDALCIYQSSSHEKSRQVAAMGRVFSAAREVLIWLGPAQDASDEALDLLNHIGSHINWNKTLPFRNGELAPVIDLFERRYWSRVWIRQEI</sequence>
<protein>
    <submittedName>
        <fullName evidence="2">HET-domain-containing protein</fullName>
    </submittedName>
</protein>
<organism evidence="2 3">
    <name type="scientific">Setomelanomma holmii</name>
    <dbReference type="NCBI Taxonomy" id="210430"/>
    <lineage>
        <taxon>Eukaryota</taxon>
        <taxon>Fungi</taxon>
        <taxon>Dikarya</taxon>
        <taxon>Ascomycota</taxon>
        <taxon>Pezizomycotina</taxon>
        <taxon>Dothideomycetes</taxon>
        <taxon>Pleosporomycetidae</taxon>
        <taxon>Pleosporales</taxon>
        <taxon>Pleosporineae</taxon>
        <taxon>Phaeosphaeriaceae</taxon>
        <taxon>Setomelanomma</taxon>
    </lineage>
</organism>
<accession>A0A9P4H021</accession>
<dbReference type="PANTHER" id="PTHR24148:SF82">
    <property type="entry name" value="HETEROKARYON INCOMPATIBILITY DOMAIN-CONTAINING PROTEIN"/>
    <property type="match status" value="1"/>
</dbReference>
<gene>
    <name evidence="2" type="ORF">EK21DRAFT_51098</name>
</gene>
<proteinExistence type="predicted"/>
<dbReference type="InterPro" id="IPR010730">
    <property type="entry name" value="HET"/>
</dbReference>
<dbReference type="Pfam" id="PF06985">
    <property type="entry name" value="HET"/>
    <property type="match status" value="1"/>
</dbReference>
<evidence type="ECO:0000259" key="1">
    <source>
        <dbReference type="Pfam" id="PF06985"/>
    </source>
</evidence>
<name>A0A9P4H021_9PLEO</name>